<dbReference type="InterPro" id="IPR050109">
    <property type="entry name" value="HTH-type_TetR-like_transc_reg"/>
</dbReference>
<accession>A0A2T4UQM8</accession>
<dbReference type="EMBL" id="PZPL01000001">
    <property type="protein sequence ID" value="PTL71823.1"/>
    <property type="molecule type" value="Genomic_DNA"/>
</dbReference>
<proteinExistence type="predicted"/>
<dbReference type="PANTHER" id="PTHR30055:SF238">
    <property type="entry name" value="MYCOFACTOCIN BIOSYNTHESIS TRANSCRIPTIONAL REGULATOR MFTR-RELATED"/>
    <property type="match status" value="1"/>
</dbReference>
<keyword evidence="2 4" id="KW-0238">DNA-binding</keyword>
<evidence type="ECO:0000256" key="3">
    <source>
        <dbReference type="ARBA" id="ARBA00023163"/>
    </source>
</evidence>
<dbReference type="InterPro" id="IPR009057">
    <property type="entry name" value="Homeodomain-like_sf"/>
</dbReference>
<protein>
    <submittedName>
        <fullName evidence="6">TetR family transcriptional regulator</fullName>
    </submittedName>
</protein>
<keyword evidence="7" id="KW-1185">Reference proteome</keyword>
<dbReference type="AlphaFoldDB" id="A0A2T4UQM8"/>
<dbReference type="Gene3D" id="1.10.357.10">
    <property type="entry name" value="Tetracycline Repressor, domain 2"/>
    <property type="match status" value="1"/>
</dbReference>
<dbReference type="SUPFAM" id="SSF46689">
    <property type="entry name" value="Homeodomain-like"/>
    <property type="match status" value="1"/>
</dbReference>
<dbReference type="PRINTS" id="PR00455">
    <property type="entry name" value="HTHTETR"/>
</dbReference>
<organism evidence="6 7">
    <name type="scientific">Rathayibacter caricis DSM 15933</name>
    <dbReference type="NCBI Taxonomy" id="1328867"/>
    <lineage>
        <taxon>Bacteria</taxon>
        <taxon>Bacillati</taxon>
        <taxon>Actinomycetota</taxon>
        <taxon>Actinomycetes</taxon>
        <taxon>Micrococcales</taxon>
        <taxon>Microbacteriaceae</taxon>
        <taxon>Rathayibacter</taxon>
    </lineage>
</organism>
<name>A0A2T4UQM8_9MICO</name>
<dbReference type="PROSITE" id="PS50977">
    <property type="entry name" value="HTH_TETR_2"/>
    <property type="match status" value="1"/>
</dbReference>
<dbReference type="Proteomes" id="UP000241085">
    <property type="component" value="Unassembled WGS sequence"/>
</dbReference>
<comment type="caution">
    <text evidence="6">The sequence shown here is derived from an EMBL/GenBank/DDBJ whole genome shotgun (WGS) entry which is preliminary data.</text>
</comment>
<dbReference type="Pfam" id="PF17754">
    <property type="entry name" value="TetR_C_14"/>
    <property type="match status" value="1"/>
</dbReference>
<keyword evidence="3" id="KW-0804">Transcription</keyword>
<dbReference type="InterPro" id="IPR001647">
    <property type="entry name" value="HTH_TetR"/>
</dbReference>
<dbReference type="InterPro" id="IPR041347">
    <property type="entry name" value="MftR_C"/>
</dbReference>
<dbReference type="GO" id="GO:0003700">
    <property type="term" value="F:DNA-binding transcription factor activity"/>
    <property type="evidence" value="ECO:0007669"/>
    <property type="project" value="TreeGrafter"/>
</dbReference>
<evidence type="ECO:0000256" key="1">
    <source>
        <dbReference type="ARBA" id="ARBA00023015"/>
    </source>
</evidence>
<gene>
    <name evidence="6" type="ORF">C1I63_02490</name>
</gene>
<evidence type="ECO:0000313" key="7">
    <source>
        <dbReference type="Proteomes" id="UP000241085"/>
    </source>
</evidence>
<dbReference type="Pfam" id="PF00440">
    <property type="entry name" value="TetR_N"/>
    <property type="match status" value="1"/>
</dbReference>
<dbReference type="Gene3D" id="1.10.10.60">
    <property type="entry name" value="Homeodomain-like"/>
    <property type="match status" value="1"/>
</dbReference>
<keyword evidence="1" id="KW-0805">Transcription regulation</keyword>
<feature type="domain" description="HTH tetR-type" evidence="5">
    <location>
        <begin position="11"/>
        <end position="71"/>
    </location>
</feature>
<dbReference type="RefSeq" id="WP_107573640.1">
    <property type="nucleotide sequence ID" value="NZ_PZPL01000001.1"/>
</dbReference>
<dbReference type="GO" id="GO:0000976">
    <property type="term" value="F:transcription cis-regulatory region binding"/>
    <property type="evidence" value="ECO:0007669"/>
    <property type="project" value="TreeGrafter"/>
</dbReference>
<evidence type="ECO:0000256" key="2">
    <source>
        <dbReference type="ARBA" id="ARBA00023125"/>
    </source>
</evidence>
<evidence type="ECO:0000313" key="6">
    <source>
        <dbReference type="EMBL" id="PTL71823.1"/>
    </source>
</evidence>
<sequence>MTAPLRDRTRALLRAELADAVLAVFLERGYSAVTVEEAAREAGVSRATFFRYFRSKEDVVVAAVDGDRVDYAAPVLALPAGAALSGWELVRASVEPVVAVATRAPDVYRARLRLISSEFALKARLRERRAEGAEALADALVARGVVPLTARVLAAAGLAAVDVVWEEWAAHEDADFRTMVDEAFARLTSGG</sequence>
<dbReference type="PANTHER" id="PTHR30055">
    <property type="entry name" value="HTH-TYPE TRANSCRIPTIONAL REGULATOR RUTR"/>
    <property type="match status" value="1"/>
</dbReference>
<evidence type="ECO:0000256" key="4">
    <source>
        <dbReference type="PROSITE-ProRule" id="PRU00335"/>
    </source>
</evidence>
<evidence type="ECO:0000259" key="5">
    <source>
        <dbReference type="PROSITE" id="PS50977"/>
    </source>
</evidence>
<feature type="DNA-binding region" description="H-T-H motif" evidence="4">
    <location>
        <begin position="34"/>
        <end position="53"/>
    </location>
</feature>
<reference evidence="6 7" key="1">
    <citation type="submission" date="2018-03" db="EMBL/GenBank/DDBJ databases">
        <title>Bacteriophage NCPPB3778 and a type I-E CRISPR drive the evolution of the US Biological Select Agent, Rathayibacter toxicus.</title>
        <authorList>
            <person name="Davis E.W.II."/>
            <person name="Tabima J.F."/>
            <person name="Weisberg A.J."/>
            <person name="Dantas Lopes L."/>
            <person name="Wiseman M.S."/>
            <person name="Wiseman M.S."/>
            <person name="Pupko T."/>
            <person name="Belcher M.S."/>
            <person name="Sechler A.J."/>
            <person name="Tancos M.A."/>
            <person name="Schroeder B.K."/>
            <person name="Murray T.D."/>
            <person name="Luster D.G."/>
            <person name="Schneider W.L."/>
            <person name="Rogers E."/>
            <person name="Andreote F.D."/>
            <person name="Grunwald N.J."/>
            <person name="Putnam M.L."/>
            <person name="Chang J.H."/>
        </authorList>
    </citation>
    <scope>NUCLEOTIDE SEQUENCE [LARGE SCALE GENOMIC DNA]</scope>
    <source>
        <strain evidence="6 7">DSM 15933</strain>
    </source>
</reference>